<evidence type="ECO:0000256" key="1">
    <source>
        <dbReference type="SAM" id="SignalP"/>
    </source>
</evidence>
<protein>
    <submittedName>
        <fullName evidence="2">Uncharacterized protein</fullName>
    </submittedName>
</protein>
<keyword evidence="1" id="KW-0732">Signal</keyword>
<feature type="signal peptide" evidence="1">
    <location>
        <begin position="1"/>
        <end position="24"/>
    </location>
</feature>
<evidence type="ECO:0000313" key="3">
    <source>
        <dbReference type="Proteomes" id="UP000613030"/>
    </source>
</evidence>
<feature type="chain" id="PRO_5047092974" evidence="1">
    <location>
        <begin position="25"/>
        <end position="59"/>
    </location>
</feature>
<name>A0ABS1L1S5_9BACT</name>
<evidence type="ECO:0000313" key="2">
    <source>
        <dbReference type="EMBL" id="MBL0745520.1"/>
    </source>
</evidence>
<proteinExistence type="predicted"/>
<dbReference type="EMBL" id="JAERRB010000017">
    <property type="protein sequence ID" value="MBL0745520.1"/>
    <property type="molecule type" value="Genomic_DNA"/>
</dbReference>
<dbReference type="Proteomes" id="UP000613030">
    <property type="component" value="Unassembled WGS sequence"/>
</dbReference>
<accession>A0ABS1L1S5</accession>
<organism evidence="2 3">
    <name type="scientific">Chryseolinea lacunae</name>
    <dbReference type="NCBI Taxonomy" id="2801331"/>
    <lineage>
        <taxon>Bacteria</taxon>
        <taxon>Pseudomonadati</taxon>
        <taxon>Bacteroidota</taxon>
        <taxon>Cytophagia</taxon>
        <taxon>Cytophagales</taxon>
        <taxon>Fulvivirgaceae</taxon>
        <taxon>Chryseolinea</taxon>
    </lineage>
</organism>
<gene>
    <name evidence="2" type="ORF">JI741_30085</name>
</gene>
<comment type="caution">
    <text evidence="2">The sequence shown here is derived from an EMBL/GenBank/DDBJ whole genome shotgun (WGS) entry which is preliminary data.</text>
</comment>
<reference evidence="2 3" key="1">
    <citation type="submission" date="2021-01" db="EMBL/GenBank/DDBJ databases">
        <title>Chryseolinea sp. Jin1 Genome sequencing and assembly.</title>
        <authorList>
            <person name="Kim I."/>
        </authorList>
    </citation>
    <scope>NUCLEOTIDE SEQUENCE [LARGE SCALE GENOMIC DNA]</scope>
    <source>
        <strain evidence="2 3">Jin1</strain>
    </source>
</reference>
<sequence length="59" mass="6418">MKTKSRVRIATFSVACLIHAMVLAQGQLTGNVFDLQHQPLPSANVLLLSPTDSTMIRVP</sequence>
<dbReference type="RefSeq" id="WP_202015997.1">
    <property type="nucleotide sequence ID" value="NZ_JAERRB010000017.1"/>
</dbReference>
<keyword evidence="3" id="KW-1185">Reference proteome</keyword>